<keyword evidence="1" id="KW-0472">Membrane</keyword>
<proteinExistence type="predicted"/>
<evidence type="ECO:0000313" key="2">
    <source>
        <dbReference type="EMBL" id="ABG82299.1"/>
    </source>
</evidence>
<gene>
    <name evidence="2" type="ordered locus">CPF_2205</name>
</gene>
<evidence type="ECO:0000313" key="3">
    <source>
        <dbReference type="Proteomes" id="UP000001823"/>
    </source>
</evidence>
<dbReference type="AlphaFoldDB" id="A0A0H2YP82"/>
<dbReference type="Proteomes" id="UP000001823">
    <property type="component" value="Chromosome"/>
</dbReference>
<dbReference type="STRING" id="195103.CPF_2205"/>
<keyword evidence="1" id="KW-0812">Transmembrane</keyword>
<dbReference type="HOGENOM" id="CLU_1400338_0_0_9"/>
<organism evidence="2 3">
    <name type="scientific">Clostridium perfringens (strain ATCC 13124 / DSM 756 / JCM 1290 / NCIMB 6125 / NCTC 8237 / Type A)</name>
    <dbReference type="NCBI Taxonomy" id="195103"/>
    <lineage>
        <taxon>Bacteria</taxon>
        <taxon>Bacillati</taxon>
        <taxon>Bacillota</taxon>
        <taxon>Clostridia</taxon>
        <taxon>Eubacteriales</taxon>
        <taxon>Clostridiaceae</taxon>
        <taxon>Clostridium</taxon>
    </lineage>
</organism>
<feature type="transmembrane region" description="Helical" evidence="1">
    <location>
        <begin position="15"/>
        <end position="36"/>
    </location>
</feature>
<keyword evidence="1" id="KW-1133">Transmembrane helix</keyword>
<accession>A0A0H2YP82</accession>
<protein>
    <recommendedName>
        <fullName evidence="4">Bypass of forespore C C-terminal domain-containing protein</fullName>
    </recommendedName>
</protein>
<name>A0A0H2YP82_CLOP1</name>
<dbReference type="EMBL" id="CP000246">
    <property type="protein sequence ID" value="ABG82299.1"/>
    <property type="molecule type" value="Genomic_DNA"/>
</dbReference>
<evidence type="ECO:0000256" key="1">
    <source>
        <dbReference type="SAM" id="Phobius"/>
    </source>
</evidence>
<evidence type="ECO:0008006" key="4">
    <source>
        <dbReference type="Google" id="ProtNLM"/>
    </source>
</evidence>
<sequence length="197" mass="22726">MNFNNIKNNDKIKNLIFILLGIFIFASSYMITYFYNSRKIQQTNMKVTEKKGELVLAENMDVIFTRRTLDDHVVVDYKTTIGEMVKNDEIKGENMDELISAVEKDGYELVSSTSGEIIFLNDMGILEAGKYYIGEKDGYIAIFKAGEDGRPFIEKPEDVSTKKIEDLPEVDRSKISNFEKKYDTREECEENITNYIS</sequence>
<dbReference type="RefSeq" id="WP_003451265.1">
    <property type="nucleotide sequence ID" value="NC_008261.1"/>
</dbReference>
<dbReference type="KEGG" id="cpf:CPF_2205"/>
<dbReference type="PaxDb" id="195103-CPF_2205"/>
<keyword evidence="3" id="KW-1185">Reference proteome</keyword>
<dbReference type="eggNOG" id="ENOG502ZQ95">
    <property type="taxonomic scope" value="Bacteria"/>
</dbReference>
<reference evidence="2 3" key="1">
    <citation type="journal article" date="2006" name="Genome Res.">
        <title>Skewed genomic variability in strains of the toxigenic bacterial pathogen, Clostridium perfringens.</title>
        <authorList>
            <person name="Myers G.S."/>
            <person name="Rasko D.A."/>
            <person name="Cheung J.K."/>
            <person name="Ravel J."/>
            <person name="Seshadri R."/>
            <person name="Deboy R.T."/>
            <person name="Ren Q."/>
            <person name="Varga J."/>
            <person name="Awad M.M."/>
            <person name="Brinkac L.M."/>
            <person name="Daugherty S.C."/>
            <person name="Haft D.H."/>
            <person name="Dodson R.J."/>
            <person name="Madupu R."/>
            <person name="Nelson W.C."/>
            <person name="Rosovitz M.J."/>
            <person name="Sullivan S.A."/>
            <person name="Khouri H."/>
            <person name="Dimitrov G.I."/>
            <person name="Watkins K.L."/>
            <person name="Mulligan S."/>
            <person name="Benton J."/>
            <person name="Radune D."/>
            <person name="Fisher D.J."/>
            <person name="Atkins H.S."/>
            <person name="Hiscox T."/>
            <person name="Jost B.H."/>
            <person name="Billington S.J."/>
            <person name="Songer J.G."/>
            <person name="McClane B.A."/>
            <person name="Titball R.W."/>
            <person name="Rood J.I."/>
            <person name="Melville S.B."/>
            <person name="Paulsen I.T."/>
        </authorList>
    </citation>
    <scope>NUCLEOTIDE SEQUENCE [LARGE SCALE GENOMIC DNA]</scope>
    <source>
        <strain evidence="3">ATCC 13124 / DSM 756 / JCM 1290 / NCIMB 6125 / NCTC 8237 / S 107 / Type A</strain>
    </source>
</reference>